<dbReference type="GO" id="GO:0008299">
    <property type="term" value="P:isoprenoid biosynthetic process"/>
    <property type="evidence" value="ECO:0007669"/>
    <property type="project" value="UniProtKB-ARBA"/>
</dbReference>
<dbReference type="OrthoDB" id="6486656at2759"/>
<dbReference type="KEGG" id="cput:CONPUDRAFT_75631"/>
<dbReference type="GeneID" id="19209394"/>
<evidence type="ECO:0000256" key="1">
    <source>
        <dbReference type="ARBA" id="ARBA00001946"/>
    </source>
</evidence>
<dbReference type="EC" id="4.2.3.-" evidence="6"/>
<evidence type="ECO:0000256" key="5">
    <source>
        <dbReference type="ARBA" id="ARBA00023239"/>
    </source>
</evidence>
<evidence type="ECO:0000313" key="8">
    <source>
        <dbReference type="Proteomes" id="UP000053558"/>
    </source>
</evidence>
<dbReference type="GO" id="GO:0046872">
    <property type="term" value="F:metal ion binding"/>
    <property type="evidence" value="ECO:0007669"/>
    <property type="project" value="UniProtKB-KW"/>
</dbReference>
<dbReference type="GO" id="GO:0010333">
    <property type="term" value="F:terpene synthase activity"/>
    <property type="evidence" value="ECO:0007669"/>
    <property type="project" value="InterPro"/>
</dbReference>
<dbReference type="OMA" id="GWIEIAN"/>
<keyword evidence="3 6" id="KW-0479">Metal-binding</keyword>
<evidence type="ECO:0000256" key="2">
    <source>
        <dbReference type="ARBA" id="ARBA00006333"/>
    </source>
</evidence>
<evidence type="ECO:0000313" key="7">
    <source>
        <dbReference type="EMBL" id="EIW77853.1"/>
    </source>
</evidence>
<evidence type="ECO:0000256" key="3">
    <source>
        <dbReference type="ARBA" id="ARBA00022723"/>
    </source>
</evidence>
<dbReference type="SFLD" id="SFLDG01020">
    <property type="entry name" value="Terpene_Cyclase_Like_2"/>
    <property type="match status" value="1"/>
</dbReference>
<dbReference type="Gene3D" id="1.10.600.10">
    <property type="entry name" value="Farnesyl Diphosphate Synthase"/>
    <property type="match status" value="1"/>
</dbReference>
<dbReference type="InterPro" id="IPR008949">
    <property type="entry name" value="Isoprenoid_synthase_dom_sf"/>
</dbReference>
<accession>A0A5M3MFC0</accession>
<proteinExistence type="inferred from homology"/>
<dbReference type="AlphaFoldDB" id="A0A5M3MFC0"/>
<reference evidence="8" key="1">
    <citation type="journal article" date="2012" name="Science">
        <title>The Paleozoic origin of enzymatic lignin decomposition reconstructed from 31 fungal genomes.</title>
        <authorList>
            <person name="Floudas D."/>
            <person name="Binder M."/>
            <person name="Riley R."/>
            <person name="Barry K."/>
            <person name="Blanchette R.A."/>
            <person name="Henrissat B."/>
            <person name="Martinez A.T."/>
            <person name="Otillar R."/>
            <person name="Spatafora J.W."/>
            <person name="Yadav J.S."/>
            <person name="Aerts A."/>
            <person name="Benoit I."/>
            <person name="Boyd A."/>
            <person name="Carlson A."/>
            <person name="Copeland A."/>
            <person name="Coutinho P.M."/>
            <person name="de Vries R.P."/>
            <person name="Ferreira P."/>
            <person name="Findley K."/>
            <person name="Foster B."/>
            <person name="Gaskell J."/>
            <person name="Glotzer D."/>
            <person name="Gorecki P."/>
            <person name="Heitman J."/>
            <person name="Hesse C."/>
            <person name="Hori C."/>
            <person name="Igarashi K."/>
            <person name="Jurgens J.A."/>
            <person name="Kallen N."/>
            <person name="Kersten P."/>
            <person name="Kohler A."/>
            <person name="Kuees U."/>
            <person name="Kumar T.K.A."/>
            <person name="Kuo A."/>
            <person name="LaButti K."/>
            <person name="Larrondo L.F."/>
            <person name="Lindquist E."/>
            <person name="Ling A."/>
            <person name="Lombard V."/>
            <person name="Lucas S."/>
            <person name="Lundell T."/>
            <person name="Martin R."/>
            <person name="McLaughlin D.J."/>
            <person name="Morgenstern I."/>
            <person name="Morin E."/>
            <person name="Murat C."/>
            <person name="Nagy L.G."/>
            <person name="Nolan M."/>
            <person name="Ohm R.A."/>
            <person name="Patyshakuliyeva A."/>
            <person name="Rokas A."/>
            <person name="Ruiz-Duenas F.J."/>
            <person name="Sabat G."/>
            <person name="Salamov A."/>
            <person name="Samejima M."/>
            <person name="Schmutz J."/>
            <person name="Slot J.C."/>
            <person name="St John F."/>
            <person name="Stenlid J."/>
            <person name="Sun H."/>
            <person name="Sun S."/>
            <person name="Syed K."/>
            <person name="Tsang A."/>
            <person name="Wiebenga A."/>
            <person name="Young D."/>
            <person name="Pisabarro A."/>
            <person name="Eastwood D.C."/>
            <person name="Martin F."/>
            <person name="Cullen D."/>
            <person name="Grigoriev I.V."/>
            <person name="Hibbett D.S."/>
        </authorList>
    </citation>
    <scope>NUCLEOTIDE SEQUENCE [LARGE SCALE GENOMIC DNA]</scope>
    <source>
        <strain evidence="8">RWD-64-598 SS2</strain>
    </source>
</reference>
<organism evidence="7 8">
    <name type="scientific">Coniophora puteana (strain RWD-64-598)</name>
    <name type="common">Brown rot fungus</name>
    <dbReference type="NCBI Taxonomy" id="741705"/>
    <lineage>
        <taxon>Eukaryota</taxon>
        <taxon>Fungi</taxon>
        <taxon>Dikarya</taxon>
        <taxon>Basidiomycota</taxon>
        <taxon>Agaricomycotina</taxon>
        <taxon>Agaricomycetes</taxon>
        <taxon>Agaricomycetidae</taxon>
        <taxon>Boletales</taxon>
        <taxon>Coniophorineae</taxon>
        <taxon>Coniophoraceae</taxon>
        <taxon>Coniophora</taxon>
    </lineage>
</organism>
<dbReference type="SFLD" id="SFLDS00005">
    <property type="entry name" value="Isoprenoid_Synthase_Type_I"/>
    <property type="match status" value="1"/>
</dbReference>
<keyword evidence="4 6" id="KW-0460">Magnesium</keyword>
<dbReference type="PANTHER" id="PTHR35201:SF4">
    <property type="entry name" value="BETA-PINACENE SYNTHASE-RELATED"/>
    <property type="match status" value="1"/>
</dbReference>
<sequence>MSTMDPSEFILPDFFATCPFAFGRTNPHADVVIPEAHAWIVKHVPFVDRKRDEFIQDGFQDLMPHCYPWAGKETLRTMCYLNNLLFLVDDLTDDMNSDEARGFGESFIRVLNDPAVHDSSQVMQATREFRSRITGTGVTESRWFGRFLAIFKLYINAVCAEAEDRENKRILDLDTFTVARRENSAVMVFFAITEYALGIDLPDAVYEDPTFLRVYADSADMVILVNDVFSYNREQAKGLDGNNNITVLMQTLDLDLQAAVDHVGEMFSQKMEGCMRGRAMLPSWGVKVDADVERFFDALDQWVVGNLEWSSQSPRYLGPEHEEIMRTRRVVLRKVETEIE</sequence>
<dbReference type="RefSeq" id="XP_007771895.1">
    <property type="nucleotide sequence ID" value="XM_007773705.1"/>
</dbReference>
<dbReference type="InterPro" id="IPR034686">
    <property type="entry name" value="Terpene_cyclase-like_2"/>
</dbReference>
<comment type="cofactor">
    <cofactor evidence="1 6">
        <name>Mg(2+)</name>
        <dbReference type="ChEBI" id="CHEBI:18420"/>
    </cofactor>
</comment>
<dbReference type="EMBL" id="JH711583">
    <property type="protein sequence ID" value="EIW77853.1"/>
    <property type="molecule type" value="Genomic_DNA"/>
</dbReference>
<evidence type="ECO:0000256" key="6">
    <source>
        <dbReference type="RuleBase" id="RU366034"/>
    </source>
</evidence>
<dbReference type="Pfam" id="PF19086">
    <property type="entry name" value="Terpene_syn_C_2"/>
    <property type="match status" value="1"/>
</dbReference>
<dbReference type="Proteomes" id="UP000053558">
    <property type="component" value="Unassembled WGS sequence"/>
</dbReference>
<dbReference type="PANTHER" id="PTHR35201">
    <property type="entry name" value="TERPENE SYNTHASE"/>
    <property type="match status" value="1"/>
</dbReference>
<protein>
    <recommendedName>
        <fullName evidence="6">Terpene synthase</fullName>
        <ecNumber evidence="6">4.2.3.-</ecNumber>
    </recommendedName>
</protein>
<comment type="caution">
    <text evidence="7">The sequence shown here is derived from an EMBL/GenBank/DDBJ whole genome shotgun (WGS) entry which is preliminary data.</text>
</comment>
<gene>
    <name evidence="7" type="ORF">CONPUDRAFT_75631</name>
</gene>
<dbReference type="SUPFAM" id="SSF48576">
    <property type="entry name" value="Terpenoid synthases"/>
    <property type="match status" value="1"/>
</dbReference>
<name>A0A5M3MFC0_CONPW</name>
<dbReference type="SMR" id="A0A5M3MFC0"/>
<keyword evidence="5 6" id="KW-0456">Lyase</keyword>
<comment type="similarity">
    <text evidence="2 6">Belongs to the terpene synthase family.</text>
</comment>
<keyword evidence="8" id="KW-1185">Reference proteome</keyword>
<evidence type="ECO:0000256" key="4">
    <source>
        <dbReference type="ARBA" id="ARBA00022842"/>
    </source>
</evidence>